<dbReference type="SUPFAM" id="SSF53474">
    <property type="entry name" value="alpha/beta-Hydrolases"/>
    <property type="match status" value="1"/>
</dbReference>
<dbReference type="InterPro" id="IPR002018">
    <property type="entry name" value="CarbesteraseB"/>
</dbReference>
<protein>
    <submittedName>
        <fullName evidence="2">Carboxylesterase family protein</fullName>
    </submittedName>
</protein>
<evidence type="ECO:0000259" key="1">
    <source>
        <dbReference type="Pfam" id="PF00135"/>
    </source>
</evidence>
<dbReference type="Proteomes" id="UP001279660">
    <property type="component" value="Unassembled WGS sequence"/>
</dbReference>
<dbReference type="Pfam" id="PF00135">
    <property type="entry name" value="COesterase"/>
    <property type="match status" value="2"/>
</dbReference>
<sequence length="494" mass="51996">MSLLLALALAAAGPIVTTDDGPVRGEAIAGGGAVFRGIRYGAPPTGALRWRAPVRPRPWTQPVAAVADHAACPQSDYGTWNRAAARSGAEDCLFVDVRTPFLSRVARLPVMVWIHGGGNRGGAAGGTVESRITEHRIVLVSIQYRLGALGFLSHPALSAEAGGHSGNYALLDQQLALRWVQRNIARFGGDPRRVTIAGESVGAQDVALQQLSPLAHGLFHAAIQESGTAGFGVPPRSLAQNEAVGASFAQAAGLARDPTAAQLRALPVERILVAQEAVVVPGLDDNSFIWLQAVVDGRVLTDTPARLLARGRSNPVPLIIGTNARELPLHGDLSAARAIATGAFGDTAGVALAYYGLGPGQVPRSDPRLGDATLQLATDLTFRCPTNVAAKAVATRGGSVWRYTYDYTPPDGAAVTHGSELRSVFASPNTGLEAAAPLLQTYWINFVRTRNPNSAGVAYWPRSRPTRSIEIAFTSAGTLTRAAFRLPCSWRYAP</sequence>
<evidence type="ECO:0000313" key="2">
    <source>
        <dbReference type="EMBL" id="MDX5986317.1"/>
    </source>
</evidence>
<dbReference type="EMBL" id="JAWXXV010000001">
    <property type="protein sequence ID" value="MDX5986317.1"/>
    <property type="molecule type" value="Genomic_DNA"/>
</dbReference>
<name>A0ABU4PSX6_9SPHN</name>
<feature type="domain" description="Carboxylesterase type B" evidence="1">
    <location>
        <begin position="367"/>
        <end position="465"/>
    </location>
</feature>
<dbReference type="RefSeq" id="WP_029622832.1">
    <property type="nucleotide sequence ID" value="NZ_JAWXXV010000001.1"/>
</dbReference>
<reference evidence="2 3" key="1">
    <citation type="submission" date="2023-11" db="EMBL/GenBank/DDBJ databases">
        <title>MicrobeMod: A computational toolkit for identifying prokaryotic methylation and restriction-modification with nanopore sequencing.</title>
        <authorList>
            <person name="Crits-Christoph A."/>
            <person name="Kang S.C."/>
            <person name="Lee H."/>
            <person name="Ostrov N."/>
        </authorList>
    </citation>
    <scope>NUCLEOTIDE SEQUENCE [LARGE SCALE GENOMIC DNA]</scope>
    <source>
        <strain evidence="2 3">ATCC 14820</strain>
    </source>
</reference>
<feature type="domain" description="Carboxylesterase type B" evidence="1">
    <location>
        <begin position="14"/>
        <end position="327"/>
    </location>
</feature>
<proteinExistence type="predicted"/>
<dbReference type="PANTHER" id="PTHR11559">
    <property type="entry name" value="CARBOXYLESTERASE"/>
    <property type="match status" value="1"/>
</dbReference>
<keyword evidence="3" id="KW-1185">Reference proteome</keyword>
<dbReference type="InterPro" id="IPR050309">
    <property type="entry name" value="Type-B_Carboxylest/Lipase"/>
</dbReference>
<evidence type="ECO:0000313" key="3">
    <source>
        <dbReference type="Proteomes" id="UP001279660"/>
    </source>
</evidence>
<dbReference type="InterPro" id="IPR029058">
    <property type="entry name" value="AB_hydrolase_fold"/>
</dbReference>
<accession>A0ABU4PSX6</accession>
<comment type="caution">
    <text evidence="2">The sequence shown here is derived from an EMBL/GenBank/DDBJ whole genome shotgun (WGS) entry which is preliminary data.</text>
</comment>
<organism evidence="2 3">
    <name type="scientific">Sphingomonas echinoides</name>
    <dbReference type="NCBI Taxonomy" id="59803"/>
    <lineage>
        <taxon>Bacteria</taxon>
        <taxon>Pseudomonadati</taxon>
        <taxon>Pseudomonadota</taxon>
        <taxon>Alphaproteobacteria</taxon>
        <taxon>Sphingomonadales</taxon>
        <taxon>Sphingomonadaceae</taxon>
        <taxon>Sphingomonas</taxon>
    </lineage>
</organism>
<dbReference type="Gene3D" id="3.40.50.1820">
    <property type="entry name" value="alpha/beta hydrolase"/>
    <property type="match status" value="1"/>
</dbReference>
<gene>
    <name evidence="2" type="ORF">SIL82_18820</name>
</gene>